<dbReference type="EMBL" id="JBHUCP010000053">
    <property type="protein sequence ID" value="MFD1535342.1"/>
    <property type="molecule type" value="Genomic_DNA"/>
</dbReference>
<dbReference type="RefSeq" id="WP_343974193.1">
    <property type="nucleotide sequence ID" value="NZ_BAAAJG010000006.1"/>
</dbReference>
<accession>A0ABW4G1X2</accession>
<protein>
    <submittedName>
        <fullName evidence="2">Uncharacterized protein</fullName>
    </submittedName>
</protein>
<comment type="caution">
    <text evidence="2">The sequence shown here is derived from an EMBL/GenBank/DDBJ whole genome shotgun (WGS) entry which is preliminary data.</text>
</comment>
<name>A0ABW4G1X2_9PSEU</name>
<evidence type="ECO:0000256" key="1">
    <source>
        <dbReference type="SAM" id="MobiDB-lite"/>
    </source>
</evidence>
<keyword evidence="3" id="KW-1185">Reference proteome</keyword>
<organism evidence="2 3">
    <name type="scientific">Pseudonocardia aurantiaca</name>
    <dbReference type="NCBI Taxonomy" id="75290"/>
    <lineage>
        <taxon>Bacteria</taxon>
        <taxon>Bacillati</taxon>
        <taxon>Actinomycetota</taxon>
        <taxon>Actinomycetes</taxon>
        <taxon>Pseudonocardiales</taxon>
        <taxon>Pseudonocardiaceae</taxon>
        <taxon>Pseudonocardia</taxon>
    </lineage>
</organism>
<gene>
    <name evidence="2" type="ORF">ACFSCY_38665</name>
</gene>
<evidence type="ECO:0000313" key="3">
    <source>
        <dbReference type="Proteomes" id="UP001597145"/>
    </source>
</evidence>
<evidence type="ECO:0000313" key="2">
    <source>
        <dbReference type="EMBL" id="MFD1535342.1"/>
    </source>
</evidence>
<reference evidence="3" key="1">
    <citation type="journal article" date="2019" name="Int. J. Syst. Evol. Microbiol.">
        <title>The Global Catalogue of Microorganisms (GCM) 10K type strain sequencing project: providing services to taxonomists for standard genome sequencing and annotation.</title>
        <authorList>
            <consortium name="The Broad Institute Genomics Platform"/>
            <consortium name="The Broad Institute Genome Sequencing Center for Infectious Disease"/>
            <person name="Wu L."/>
            <person name="Ma J."/>
        </authorList>
    </citation>
    <scope>NUCLEOTIDE SEQUENCE [LARGE SCALE GENOMIC DNA]</scope>
    <source>
        <strain evidence="3">JCM 12165</strain>
    </source>
</reference>
<dbReference type="Proteomes" id="UP001597145">
    <property type="component" value="Unassembled WGS sequence"/>
</dbReference>
<proteinExistence type="predicted"/>
<sequence length="87" mass="9544">MIEALITGERGPAMLADLARERMRTKIPELTLACAGRFSDQHALMCTLHLEHIDHLAGMIARWTLGSTRPPSLRPANDLAGDDPGNR</sequence>
<feature type="region of interest" description="Disordered" evidence="1">
    <location>
        <begin position="66"/>
        <end position="87"/>
    </location>
</feature>